<dbReference type="GO" id="GO:0006508">
    <property type="term" value="P:proteolysis"/>
    <property type="evidence" value="ECO:0007669"/>
    <property type="project" value="InterPro"/>
</dbReference>
<dbReference type="PANTHER" id="PTHR48104:SF30">
    <property type="entry name" value="METACASPASE-1"/>
    <property type="match status" value="1"/>
</dbReference>
<comment type="similarity">
    <text evidence="1">Belongs to the peptidase C14B family.</text>
</comment>
<organism evidence="6">
    <name type="scientific">Schizophyllum commune (strain H4-8 / FGSC 9210)</name>
    <name type="common">Split gill fungus</name>
    <dbReference type="NCBI Taxonomy" id="578458"/>
    <lineage>
        <taxon>Eukaryota</taxon>
        <taxon>Fungi</taxon>
        <taxon>Dikarya</taxon>
        <taxon>Basidiomycota</taxon>
        <taxon>Agaricomycotina</taxon>
        <taxon>Agaricomycetes</taxon>
        <taxon>Agaricomycetidae</taxon>
        <taxon>Agaricales</taxon>
        <taxon>Schizophyllaceae</taxon>
        <taxon>Schizophyllum</taxon>
    </lineage>
</organism>
<dbReference type="OrthoDB" id="3223806at2759"/>
<dbReference type="InterPro" id="IPR050452">
    <property type="entry name" value="Metacaspase"/>
</dbReference>
<evidence type="ECO:0000256" key="3">
    <source>
        <dbReference type="ARBA" id="ARBA00022807"/>
    </source>
</evidence>
<evidence type="ECO:0000259" key="4">
    <source>
        <dbReference type="Pfam" id="PF00656"/>
    </source>
</evidence>
<feature type="non-terminal residue" evidence="5">
    <location>
        <position position="376"/>
    </location>
</feature>
<dbReference type="VEuPathDB" id="FungiDB:SCHCODRAFT_02607692"/>
<dbReference type="Proteomes" id="UP000007431">
    <property type="component" value="Unassembled WGS sequence"/>
</dbReference>
<dbReference type="Gene3D" id="3.40.50.12660">
    <property type="match status" value="1"/>
</dbReference>
<dbReference type="PANTHER" id="PTHR48104">
    <property type="entry name" value="METACASPASE-4"/>
    <property type="match status" value="1"/>
</dbReference>
<proteinExistence type="inferred from homology"/>
<sequence>MRFVLLRSEKHILCSHFPVSSVDKDAAAAMSDSGANFEVERYSNSSASSSETSLSQANDIRGRRTERVFKTIKEALMVPVRVSLAIARAEFEPSMCTGTRKAVCIGINYRHSSQAAKDHYGRLFGCIKDTHNIQKYLIEHEGFNEADIRLMTDRTATPDDQKPTKENILAAMKWLAEGAKKNDTLFFHFSGHGDQVEDQDEDEVDRLDEALVPCDYNEDADLIKDDDIYKKLVELLPKGCRLTAVVDCCTSGTAFDLPCAYRAPLLPRLPSEEQVVHEYQPYTRRFPLSTCADVVYWSGCKDSHRAADTPTMTMAFIETMTASKRKGESITYDQVLRSMRDKVYAEPIGKERQKPQFGSAYPINMKTPFFITSSKV</sequence>
<evidence type="ECO:0000313" key="5">
    <source>
        <dbReference type="EMBL" id="EFJ00034.1"/>
    </source>
</evidence>
<reference evidence="5 6" key="1">
    <citation type="journal article" date="2010" name="Nat. Biotechnol.">
        <title>Genome sequence of the model mushroom Schizophyllum commune.</title>
        <authorList>
            <person name="Ohm R.A."/>
            <person name="de Jong J.F."/>
            <person name="Lugones L.G."/>
            <person name="Aerts A."/>
            <person name="Kothe E."/>
            <person name="Stajich J.E."/>
            <person name="de Vries R.P."/>
            <person name="Record E."/>
            <person name="Levasseur A."/>
            <person name="Baker S.E."/>
            <person name="Bartholomew K.A."/>
            <person name="Coutinho P.M."/>
            <person name="Erdmann S."/>
            <person name="Fowler T.J."/>
            <person name="Gathman A.C."/>
            <person name="Lombard V."/>
            <person name="Henrissat B."/>
            <person name="Knabe N."/>
            <person name="Kuees U."/>
            <person name="Lilly W.W."/>
            <person name="Lindquist E."/>
            <person name="Lucas S."/>
            <person name="Magnuson J.K."/>
            <person name="Piumi F."/>
            <person name="Raudaskoski M."/>
            <person name="Salamov A."/>
            <person name="Schmutz J."/>
            <person name="Schwarze F.W.M.R."/>
            <person name="vanKuyk P.A."/>
            <person name="Horton J.S."/>
            <person name="Grigoriev I.V."/>
            <person name="Woesten H.A.B."/>
        </authorList>
    </citation>
    <scope>NUCLEOTIDE SEQUENCE [LARGE SCALE GENOMIC DNA]</scope>
    <source>
        <strain evidence="6">H4-8 / FGSC 9210</strain>
    </source>
</reference>
<dbReference type="GO" id="GO:0004197">
    <property type="term" value="F:cysteine-type endopeptidase activity"/>
    <property type="evidence" value="ECO:0007669"/>
    <property type="project" value="InterPro"/>
</dbReference>
<keyword evidence="6" id="KW-1185">Reference proteome</keyword>
<feature type="domain" description="Peptidase C14 caspase" evidence="4">
    <location>
        <begin position="100"/>
        <end position="359"/>
    </location>
</feature>
<dbReference type="EMBL" id="GL377303">
    <property type="protein sequence ID" value="EFJ00034.1"/>
    <property type="molecule type" value="Genomic_DNA"/>
</dbReference>
<dbReference type="Pfam" id="PF00656">
    <property type="entry name" value="Peptidase_C14"/>
    <property type="match status" value="1"/>
</dbReference>
<keyword evidence="2" id="KW-0053">Apoptosis</keyword>
<dbReference type="InterPro" id="IPR029030">
    <property type="entry name" value="Caspase-like_dom_sf"/>
</dbReference>
<evidence type="ECO:0000256" key="2">
    <source>
        <dbReference type="ARBA" id="ARBA00022703"/>
    </source>
</evidence>
<dbReference type="KEGG" id="scm:SCHCO_02607692"/>
<accession>D8PVG9</accession>
<dbReference type="SUPFAM" id="SSF52129">
    <property type="entry name" value="Caspase-like"/>
    <property type="match status" value="1"/>
</dbReference>
<evidence type="ECO:0000256" key="1">
    <source>
        <dbReference type="ARBA" id="ARBA00009005"/>
    </source>
</evidence>
<evidence type="ECO:0000313" key="6">
    <source>
        <dbReference type="Proteomes" id="UP000007431"/>
    </source>
</evidence>
<keyword evidence="3" id="KW-0378">Hydrolase</keyword>
<dbReference type="OMA" id="HFIFISK"/>
<dbReference type="HOGENOM" id="CLU_029389_3_1_1"/>
<dbReference type="AlphaFoldDB" id="D8PVG9"/>
<dbReference type="GO" id="GO:0005737">
    <property type="term" value="C:cytoplasm"/>
    <property type="evidence" value="ECO:0007669"/>
    <property type="project" value="TreeGrafter"/>
</dbReference>
<dbReference type="GeneID" id="9595460"/>
<protein>
    <recommendedName>
        <fullName evidence="4">Peptidase C14 caspase domain-containing protein</fullName>
    </recommendedName>
</protein>
<dbReference type="RefSeq" id="XP_003034936.1">
    <property type="nucleotide sequence ID" value="XM_003034890.1"/>
</dbReference>
<keyword evidence="3" id="KW-0645">Protease</keyword>
<gene>
    <name evidence="5" type="ORF">SCHCODRAFT_105192</name>
</gene>
<name>D8PVG9_SCHCM</name>
<dbReference type="InParanoid" id="D8PVG9"/>
<dbReference type="GO" id="GO:0006915">
    <property type="term" value="P:apoptotic process"/>
    <property type="evidence" value="ECO:0007669"/>
    <property type="project" value="UniProtKB-KW"/>
</dbReference>
<keyword evidence="3" id="KW-0788">Thiol protease</keyword>
<dbReference type="eggNOG" id="KOG1546">
    <property type="taxonomic scope" value="Eukaryota"/>
</dbReference>
<dbReference type="InterPro" id="IPR011600">
    <property type="entry name" value="Pept_C14_caspase"/>
</dbReference>